<organism evidence="3 4">
    <name type="scientific">Marinifilum breve</name>
    <dbReference type="NCBI Taxonomy" id="2184082"/>
    <lineage>
        <taxon>Bacteria</taxon>
        <taxon>Pseudomonadati</taxon>
        <taxon>Bacteroidota</taxon>
        <taxon>Bacteroidia</taxon>
        <taxon>Marinilabiliales</taxon>
        <taxon>Marinifilaceae</taxon>
    </lineage>
</organism>
<comment type="caution">
    <text evidence="3">The sequence shown here is derived from an EMBL/GenBank/DDBJ whole genome shotgun (WGS) entry which is preliminary data.</text>
</comment>
<feature type="domain" description="DUF5675" evidence="2">
    <location>
        <begin position="5"/>
        <end position="132"/>
    </location>
</feature>
<protein>
    <recommendedName>
        <fullName evidence="5">SH3b domain-containing protein</fullName>
    </recommendedName>
</protein>
<dbReference type="RefSeq" id="WP_110359797.1">
    <property type="nucleotide sequence ID" value="NZ_QFLI01000002.1"/>
</dbReference>
<reference evidence="3 4" key="1">
    <citation type="submission" date="2018-05" db="EMBL/GenBank/DDBJ databases">
        <title>Marinifilum breve JC075T sp. nov., a marine bacterium isolated from Yongle Blue Hole in the South China Sea.</title>
        <authorList>
            <person name="Fu T."/>
        </authorList>
    </citation>
    <scope>NUCLEOTIDE SEQUENCE [LARGE SCALE GENOMIC DNA]</scope>
    <source>
        <strain evidence="3 4">JC075</strain>
    </source>
</reference>
<keyword evidence="4" id="KW-1185">Reference proteome</keyword>
<name>A0A2V4A0W9_9BACT</name>
<evidence type="ECO:0000259" key="2">
    <source>
        <dbReference type="Pfam" id="PF18925"/>
    </source>
</evidence>
<dbReference type="Proteomes" id="UP000248079">
    <property type="component" value="Unassembled WGS sequence"/>
</dbReference>
<evidence type="ECO:0000313" key="3">
    <source>
        <dbReference type="EMBL" id="PXY02163.1"/>
    </source>
</evidence>
<evidence type="ECO:0000259" key="1">
    <source>
        <dbReference type="Pfam" id="PF08239"/>
    </source>
</evidence>
<dbReference type="EMBL" id="QFLI01000002">
    <property type="protein sequence ID" value="PXY02163.1"/>
    <property type="molecule type" value="Genomic_DNA"/>
</dbReference>
<feature type="domain" description="SH3b" evidence="1">
    <location>
        <begin position="168"/>
        <end position="213"/>
    </location>
</feature>
<dbReference type="AlphaFoldDB" id="A0A2V4A0W9"/>
<sequence length="215" mass="23935">MNLQLIRYSMSESSTLGMLFIDGYFSCYTLEDAAREEKIPGETCIPAGMYGITLRTEGGQNHRYSQKFPNMHKGMLHLLNVPNFKYVYIHFGNTKEDTEGCILVGDGANNNQIEEGFVSSSVKAYQGIYKIIVDAIEDGEGVWIEILDGIPAKNNQKQLTNAVVAADKLNLRKSPSGEVEGVLNQKTPTKVLESQDGWSKVLIEGWVAEEYLEES</sequence>
<dbReference type="Pfam" id="PF08239">
    <property type="entry name" value="SH3_3"/>
    <property type="match status" value="1"/>
</dbReference>
<evidence type="ECO:0000313" key="4">
    <source>
        <dbReference type="Proteomes" id="UP000248079"/>
    </source>
</evidence>
<dbReference type="Pfam" id="PF18925">
    <property type="entry name" value="DUF5675"/>
    <property type="match status" value="1"/>
</dbReference>
<dbReference type="InterPro" id="IPR043732">
    <property type="entry name" value="DUF5675"/>
</dbReference>
<accession>A0A2V4A0W9</accession>
<evidence type="ECO:0008006" key="5">
    <source>
        <dbReference type="Google" id="ProtNLM"/>
    </source>
</evidence>
<gene>
    <name evidence="3" type="ORF">DF185_05830</name>
</gene>
<dbReference type="InterPro" id="IPR003646">
    <property type="entry name" value="SH3-like_bac-type"/>
</dbReference>
<dbReference type="Gene3D" id="2.30.30.40">
    <property type="entry name" value="SH3 Domains"/>
    <property type="match status" value="1"/>
</dbReference>
<proteinExistence type="predicted"/>
<dbReference type="OrthoDB" id="1036575at2"/>